<name>A0A6A5RBP5_9PLEO</name>
<evidence type="ECO:0000313" key="3">
    <source>
        <dbReference type="Proteomes" id="UP000800082"/>
    </source>
</evidence>
<dbReference type="AlphaFoldDB" id="A0A6A5RBP5"/>
<feature type="chain" id="PRO_5025556821" evidence="1">
    <location>
        <begin position="23"/>
        <end position="53"/>
    </location>
</feature>
<dbReference type="RefSeq" id="XP_033445185.1">
    <property type="nucleotide sequence ID" value="XM_033593726.1"/>
</dbReference>
<proteinExistence type="predicted"/>
<evidence type="ECO:0000256" key="1">
    <source>
        <dbReference type="SAM" id="SignalP"/>
    </source>
</evidence>
<evidence type="ECO:0000313" key="2">
    <source>
        <dbReference type="EMBL" id="KAF1924933.1"/>
    </source>
</evidence>
<dbReference type="GeneID" id="54351394"/>
<dbReference type="EMBL" id="ML978989">
    <property type="protein sequence ID" value="KAF1924933.1"/>
    <property type="molecule type" value="Genomic_DNA"/>
</dbReference>
<feature type="non-terminal residue" evidence="2">
    <location>
        <position position="53"/>
    </location>
</feature>
<protein>
    <submittedName>
        <fullName evidence="2">Uncharacterized protein</fullName>
    </submittedName>
</protein>
<keyword evidence="3" id="KW-1185">Reference proteome</keyword>
<sequence length="53" mass="5929">MFALTVMLWLGDCVGLGGWCHANCYMSTYMSVLWVSLMEQKTQVYVLALHAGV</sequence>
<accession>A0A6A5RBP5</accession>
<dbReference type="Proteomes" id="UP000800082">
    <property type="component" value="Unassembled WGS sequence"/>
</dbReference>
<reference evidence="2" key="1">
    <citation type="journal article" date="2020" name="Stud. Mycol.">
        <title>101 Dothideomycetes genomes: a test case for predicting lifestyles and emergence of pathogens.</title>
        <authorList>
            <person name="Haridas S."/>
            <person name="Albert R."/>
            <person name="Binder M."/>
            <person name="Bloem J."/>
            <person name="Labutti K."/>
            <person name="Salamov A."/>
            <person name="Andreopoulos B."/>
            <person name="Baker S."/>
            <person name="Barry K."/>
            <person name="Bills G."/>
            <person name="Bluhm B."/>
            <person name="Cannon C."/>
            <person name="Castanera R."/>
            <person name="Culley D."/>
            <person name="Daum C."/>
            <person name="Ezra D."/>
            <person name="Gonzalez J."/>
            <person name="Henrissat B."/>
            <person name="Kuo A."/>
            <person name="Liang C."/>
            <person name="Lipzen A."/>
            <person name="Lutzoni F."/>
            <person name="Magnuson J."/>
            <person name="Mondo S."/>
            <person name="Nolan M."/>
            <person name="Ohm R."/>
            <person name="Pangilinan J."/>
            <person name="Park H.-J."/>
            <person name="Ramirez L."/>
            <person name="Alfaro M."/>
            <person name="Sun H."/>
            <person name="Tritt A."/>
            <person name="Yoshinaga Y."/>
            <person name="Zwiers L.-H."/>
            <person name="Turgeon B."/>
            <person name="Goodwin S."/>
            <person name="Spatafora J."/>
            <person name="Crous P."/>
            <person name="Grigoriev I."/>
        </authorList>
    </citation>
    <scope>NUCLEOTIDE SEQUENCE</scope>
    <source>
        <strain evidence="2">CBS 183.55</strain>
    </source>
</reference>
<organism evidence="2 3">
    <name type="scientific">Didymella exigua CBS 183.55</name>
    <dbReference type="NCBI Taxonomy" id="1150837"/>
    <lineage>
        <taxon>Eukaryota</taxon>
        <taxon>Fungi</taxon>
        <taxon>Dikarya</taxon>
        <taxon>Ascomycota</taxon>
        <taxon>Pezizomycotina</taxon>
        <taxon>Dothideomycetes</taxon>
        <taxon>Pleosporomycetidae</taxon>
        <taxon>Pleosporales</taxon>
        <taxon>Pleosporineae</taxon>
        <taxon>Didymellaceae</taxon>
        <taxon>Didymella</taxon>
    </lineage>
</organism>
<feature type="signal peptide" evidence="1">
    <location>
        <begin position="1"/>
        <end position="22"/>
    </location>
</feature>
<keyword evidence="1" id="KW-0732">Signal</keyword>
<gene>
    <name evidence="2" type="ORF">M421DRAFT_424349</name>
</gene>